<evidence type="ECO:0000313" key="3">
    <source>
        <dbReference type="Proteomes" id="UP001139031"/>
    </source>
</evidence>
<dbReference type="Proteomes" id="UP001139031">
    <property type="component" value="Unassembled WGS sequence"/>
</dbReference>
<organism evidence="2 3">
    <name type="scientific">Nannocystis pusilla</name>
    <dbReference type="NCBI Taxonomy" id="889268"/>
    <lineage>
        <taxon>Bacteria</taxon>
        <taxon>Pseudomonadati</taxon>
        <taxon>Myxococcota</taxon>
        <taxon>Polyangia</taxon>
        <taxon>Nannocystales</taxon>
        <taxon>Nannocystaceae</taxon>
        <taxon>Nannocystis</taxon>
    </lineage>
</organism>
<proteinExistence type="predicted"/>
<protein>
    <recommendedName>
        <fullName evidence="4">Transmembrane protein</fullName>
    </recommendedName>
</protein>
<gene>
    <name evidence="2" type="ORF">K7C98_33980</name>
</gene>
<name>A0ABS7U168_9BACT</name>
<comment type="caution">
    <text evidence="2">The sequence shown here is derived from an EMBL/GenBank/DDBJ whole genome shotgun (WGS) entry which is preliminary data.</text>
</comment>
<keyword evidence="1" id="KW-1133">Transmembrane helix</keyword>
<evidence type="ECO:0000256" key="1">
    <source>
        <dbReference type="SAM" id="Phobius"/>
    </source>
</evidence>
<feature type="transmembrane region" description="Helical" evidence="1">
    <location>
        <begin position="136"/>
        <end position="160"/>
    </location>
</feature>
<dbReference type="EMBL" id="JAIRAU010000047">
    <property type="protein sequence ID" value="MBZ5714268.1"/>
    <property type="molecule type" value="Genomic_DNA"/>
</dbReference>
<reference evidence="2" key="1">
    <citation type="submission" date="2021-08" db="EMBL/GenBank/DDBJ databases">
        <authorList>
            <person name="Stevens D.C."/>
        </authorList>
    </citation>
    <scope>NUCLEOTIDE SEQUENCE</scope>
    <source>
        <strain evidence="2">DSM 53165</strain>
    </source>
</reference>
<feature type="transmembrane region" description="Helical" evidence="1">
    <location>
        <begin position="180"/>
        <end position="202"/>
    </location>
</feature>
<feature type="transmembrane region" description="Helical" evidence="1">
    <location>
        <begin position="21"/>
        <end position="46"/>
    </location>
</feature>
<dbReference type="RefSeq" id="WP_224195998.1">
    <property type="nucleotide sequence ID" value="NZ_JAIRAU010000047.1"/>
</dbReference>
<sequence length="430" mass="46915">MTASDDKNRARDGFYRLLSVAMTYGWARLMAFMAWFALLVSTYASLAGVIGDGTVSPLGFVTLKTVPLLLAVLVALPNVMLHIVARMILFRFSRRNFNLQCRDDPHEHPLSAETKARCEATWAYERGRAQMRYESGLLPQVGVFGLLASAMLAFCVLGIHLPPAQLFPNIGEAPPTWHVWVAWTVLSTATTSFMLSVGRILVRIAGYDATTRTFADAARSFGLCVVSGGLLACLTVSSTDPKSAQASIAMGIAVGLLGDRAFIAVSNRAAAMLGAEIEVADSGIGLRVIEGVGAEDSQRLQEENIGSVHALAFVPAPRLFFNSSLNLQRICDWQDQALMFVYVGESRAKALREQLQIRGAIDTQRLGRQFDTMPAEVQQQVVVSLNFASATHARQLFERLANDPRIDELRAYRAAALSLEPIADLQQRPA</sequence>
<evidence type="ECO:0000313" key="2">
    <source>
        <dbReference type="EMBL" id="MBZ5714268.1"/>
    </source>
</evidence>
<keyword evidence="1" id="KW-0812">Transmembrane</keyword>
<evidence type="ECO:0008006" key="4">
    <source>
        <dbReference type="Google" id="ProtNLM"/>
    </source>
</evidence>
<feature type="transmembrane region" description="Helical" evidence="1">
    <location>
        <begin position="66"/>
        <end position="89"/>
    </location>
</feature>
<keyword evidence="3" id="KW-1185">Reference proteome</keyword>
<keyword evidence="1" id="KW-0472">Membrane</keyword>
<accession>A0ABS7U168</accession>